<keyword evidence="3" id="KW-1185">Reference proteome</keyword>
<reference evidence="2 3" key="1">
    <citation type="journal article" date="2019" name="Genome Biol. Evol.">
        <title>Insights into the evolution of the New World diploid cottons (Gossypium, subgenus Houzingenia) based on genome sequencing.</title>
        <authorList>
            <person name="Grover C.E."/>
            <person name="Arick M.A. 2nd"/>
            <person name="Thrash A."/>
            <person name="Conover J.L."/>
            <person name="Sanders W.S."/>
            <person name="Peterson D.G."/>
            <person name="Frelichowski J.E."/>
            <person name="Scheffler J.A."/>
            <person name="Scheffler B.E."/>
            <person name="Wendel J.F."/>
        </authorList>
    </citation>
    <scope>NUCLEOTIDE SEQUENCE [LARGE SCALE GENOMIC DNA]</scope>
    <source>
        <strain evidence="2">57</strain>
        <tissue evidence="2">Leaf</tissue>
    </source>
</reference>
<feature type="compositionally biased region" description="Basic residues" evidence="1">
    <location>
        <begin position="109"/>
        <end position="123"/>
    </location>
</feature>
<protein>
    <submittedName>
        <fullName evidence="2">Uncharacterized protein</fullName>
    </submittedName>
</protein>
<dbReference type="Proteomes" id="UP000593573">
    <property type="component" value="Unassembled WGS sequence"/>
</dbReference>
<proteinExistence type="predicted"/>
<evidence type="ECO:0000313" key="3">
    <source>
        <dbReference type="Proteomes" id="UP000593573"/>
    </source>
</evidence>
<dbReference type="EMBL" id="JABFAB010000012">
    <property type="protein sequence ID" value="MBA0666489.1"/>
    <property type="molecule type" value="Genomic_DNA"/>
</dbReference>
<evidence type="ECO:0000313" key="2">
    <source>
        <dbReference type="EMBL" id="MBA0666489.1"/>
    </source>
</evidence>
<evidence type="ECO:0000256" key="1">
    <source>
        <dbReference type="SAM" id="MobiDB-lite"/>
    </source>
</evidence>
<organism evidence="2 3">
    <name type="scientific">Gossypium klotzschianum</name>
    <dbReference type="NCBI Taxonomy" id="34286"/>
    <lineage>
        <taxon>Eukaryota</taxon>
        <taxon>Viridiplantae</taxon>
        <taxon>Streptophyta</taxon>
        <taxon>Embryophyta</taxon>
        <taxon>Tracheophyta</taxon>
        <taxon>Spermatophyta</taxon>
        <taxon>Magnoliopsida</taxon>
        <taxon>eudicotyledons</taxon>
        <taxon>Gunneridae</taxon>
        <taxon>Pentapetalae</taxon>
        <taxon>rosids</taxon>
        <taxon>malvids</taxon>
        <taxon>Malvales</taxon>
        <taxon>Malvaceae</taxon>
        <taxon>Malvoideae</taxon>
        <taxon>Gossypium</taxon>
    </lineage>
</organism>
<accession>A0A7J8VVP7</accession>
<name>A0A7J8VVP7_9ROSI</name>
<sequence>MVTESVVKLGKTKRKRDKLKCFLYDGPHILKKCLKKFALSKKEKPVGKTLGLCSRARGAEANEAESEKKPVECFLCHGSHRLQKCSKKSIIEGDDGASKEPKKFGSSKGKSKPKGKRGARRSE</sequence>
<feature type="region of interest" description="Disordered" evidence="1">
    <location>
        <begin position="90"/>
        <end position="123"/>
    </location>
</feature>
<gene>
    <name evidence="2" type="ORF">Goklo_002894</name>
</gene>
<dbReference type="AlphaFoldDB" id="A0A7J8VVP7"/>
<comment type="caution">
    <text evidence="2">The sequence shown here is derived from an EMBL/GenBank/DDBJ whole genome shotgun (WGS) entry which is preliminary data.</text>
</comment>